<reference evidence="2" key="4">
    <citation type="submission" date="2020-10" db="EMBL/GenBank/DDBJ databases">
        <authorList>
            <person name="Bassil N.M."/>
            <person name="Lloyd J.R."/>
        </authorList>
    </citation>
    <scope>NUCLEOTIDE SEQUENCE</scope>
    <source>
        <strain evidence="2">NB2006</strain>
    </source>
</reference>
<reference evidence="1 3" key="1">
    <citation type="submission" date="2016-10" db="EMBL/GenBank/DDBJ databases">
        <title>Draft genome sequences of four alkaliphilic bacteria belonging to the Anaerobacillus genus.</title>
        <authorList>
            <person name="Bassil N.M."/>
            <person name="Lloyd J.R."/>
        </authorList>
    </citation>
    <scope>NUCLEOTIDE SEQUENCE [LARGE SCALE GENOMIC DNA]</scope>
    <source>
        <strain evidence="1 3">NB2006</strain>
    </source>
</reference>
<accession>A0A1S2M8S0</accession>
<proteinExistence type="predicted"/>
<dbReference type="Gene3D" id="3.40.50.150">
    <property type="entry name" value="Vaccinia Virus protein VP39"/>
    <property type="match status" value="1"/>
</dbReference>
<organism evidence="1 3">
    <name type="scientific">Anaerobacillus isosaccharinicus</name>
    <dbReference type="NCBI Taxonomy" id="1532552"/>
    <lineage>
        <taxon>Bacteria</taxon>
        <taxon>Bacillati</taxon>
        <taxon>Bacillota</taxon>
        <taxon>Bacilli</taxon>
        <taxon>Bacillales</taxon>
        <taxon>Bacillaceae</taxon>
        <taxon>Anaerobacillus</taxon>
    </lineage>
</organism>
<dbReference type="CDD" id="cd02440">
    <property type="entry name" value="AdoMet_MTases"/>
    <property type="match status" value="1"/>
</dbReference>
<dbReference type="RefSeq" id="WP_071316448.1">
    <property type="nucleotide sequence ID" value="NZ_CP063356.2"/>
</dbReference>
<reference evidence="2 3" key="3">
    <citation type="journal article" date="2019" name="Int. J. Syst. Evol. Microbiol.">
        <title>Anaerobacillus isosaccharinicus sp. nov., an alkaliphilic bacterium which degrades isosaccharinic acid.</title>
        <authorList>
            <person name="Bassil N.M."/>
            <person name="Lloyd J.R."/>
        </authorList>
    </citation>
    <scope>NUCLEOTIDE SEQUENCE [LARGE SCALE GENOMIC DNA]</scope>
    <source>
        <strain evidence="2 3">NB2006</strain>
    </source>
</reference>
<gene>
    <name evidence="2" type="ORF">AWH56_015890</name>
    <name evidence="1" type="ORF">AWH56_06980</name>
</gene>
<evidence type="ECO:0000313" key="3">
    <source>
        <dbReference type="Proteomes" id="UP000180175"/>
    </source>
</evidence>
<sequence length="196" mass="22689">MEKKEVFYETVYKSGGSRAIYHKHYSKSIYLPIWEKALRTILEKGNPFILEVGCGPGQFANLLFDHGLENYRGFDFSSTAIKLAKQTNAKYQTRFSVDNAYTTSLFTKLPYNTAVLFEVLEHLQEDLKVLNDLINGTMILFSVPNFNSQSHVRYFLTQDEVRKRYEKIIDIDEIHTFPISSKNKIFLVIGTKRPVS</sequence>
<evidence type="ECO:0000313" key="2">
    <source>
        <dbReference type="EMBL" id="QOY34207.1"/>
    </source>
</evidence>
<dbReference type="SUPFAM" id="SSF53335">
    <property type="entry name" value="S-adenosyl-L-methionine-dependent methyltransferases"/>
    <property type="match status" value="1"/>
</dbReference>
<dbReference type="Pfam" id="PF13489">
    <property type="entry name" value="Methyltransf_23"/>
    <property type="match status" value="1"/>
</dbReference>
<dbReference type="EMBL" id="LQXD01000063">
    <property type="protein sequence ID" value="OIJ20920.1"/>
    <property type="molecule type" value="Genomic_DNA"/>
</dbReference>
<dbReference type="OrthoDB" id="8773442at2"/>
<evidence type="ECO:0000313" key="1">
    <source>
        <dbReference type="EMBL" id="OIJ20920.1"/>
    </source>
</evidence>
<keyword evidence="3" id="KW-1185">Reference proteome</keyword>
<keyword evidence="2" id="KW-0808">Transferase</keyword>
<dbReference type="InterPro" id="IPR029063">
    <property type="entry name" value="SAM-dependent_MTases_sf"/>
</dbReference>
<dbReference type="GO" id="GO:0008168">
    <property type="term" value="F:methyltransferase activity"/>
    <property type="evidence" value="ECO:0007669"/>
    <property type="project" value="UniProtKB-KW"/>
</dbReference>
<reference evidence="2 3" key="2">
    <citation type="journal article" date="2017" name="Genome Announc.">
        <title>Draft Genome Sequences of Four Alkaliphilic Bacteria Belonging to the Anaerobacillus Genus.</title>
        <authorList>
            <person name="Bassil N.M."/>
            <person name="Lloyd J.R."/>
        </authorList>
    </citation>
    <scope>NUCLEOTIDE SEQUENCE [LARGE SCALE GENOMIC DNA]</scope>
    <source>
        <strain evidence="2 3">NB2006</strain>
    </source>
</reference>
<protein>
    <submittedName>
        <fullName evidence="2">Methyltransferase domain-containing protein</fullName>
    </submittedName>
</protein>
<name>A0A1S2M8S0_9BACI</name>
<dbReference type="EMBL" id="CP063356">
    <property type="protein sequence ID" value="QOY34207.1"/>
    <property type="molecule type" value="Genomic_DNA"/>
</dbReference>
<dbReference type="AlphaFoldDB" id="A0A1S2M8S0"/>
<dbReference type="Proteomes" id="UP000180175">
    <property type="component" value="Chromosome"/>
</dbReference>
<dbReference type="GO" id="GO:0032259">
    <property type="term" value="P:methylation"/>
    <property type="evidence" value="ECO:0007669"/>
    <property type="project" value="UniProtKB-KW"/>
</dbReference>
<dbReference type="KEGG" id="aia:AWH56_015890"/>
<keyword evidence="2" id="KW-0489">Methyltransferase</keyword>